<dbReference type="InterPro" id="IPR029058">
    <property type="entry name" value="AB_hydrolase_fold"/>
</dbReference>
<gene>
    <name evidence="3" type="ORF">NRB56_31280</name>
</gene>
<dbReference type="RefSeq" id="WP_319943045.1">
    <property type="nucleotide sequence ID" value="NZ_WEGI01000006.1"/>
</dbReference>
<evidence type="ECO:0000313" key="3">
    <source>
        <dbReference type="EMBL" id="MQY27545.1"/>
    </source>
</evidence>
<evidence type="ECO:0000259" key="2">
    <source>
        <dbReference type="Pfam" id="PF01738"/>
    </source>
</evidence>
<dbReference type="Proteomes" id="UP000431401">
    <property type="component" value="Unassembled WGS sequence"/>
</dbReference>
<keyword evidence="4" id="KW-1185">Reference proteome</keyword>
<comment type="caution">
    <text evidence="3">The sequence shown here is derived from an EMBL/GenBank/DDBJ whole genome shotgun (WGS) entry which is preliminary data.</text>
</comment>
<dbReference type="AlphaFoldDB" id="A0A7K0DP66"/>
<evidence type="ECO:0000256" key="1">
    <source>
        <dbReference type="ARBA" id="ARBA00008645"/>
    </source>
</evidence>
<accession>A0A7K0DP66</accession>
<name>A0A7K0DP66_9NOCA</name>
<dbReference type="Gene3D" id="3.40.50.1820">
    <property type="entry name" value="alpha/beta hydrolase"/>
    <property type="match status" value="1"/>
</dbReference>
<sequence length="238" mass="24973">MTEFAAVPLHHDGADLIGGLVVPEGPGPHPGVLVVHTAHGPNDMMRERATRLARLGYAALVVDMYGGGKEHRSAEEAGGPFADLVSRPERLRERIVAWHAALAALPGIDAARTAAIGFCFGGKCTLELARSGADVRAVVSYHGLLGTDRPAEAGTVRAHVAVYAGARDPYAPRADIEKLERELSDAGADYSLTVFQRAAHGFTDPDADAMGREGISYNEEADAASWAGTVALLETALA</sequence>
<dbReference type="InterPro" id="IPR002925">
    <property type="entry name" value="Dienelactn_hydro"/>
</dbReference>
<dbReference type="SUPFAM" id="SSF53474">
    <property type="entry name" value="alpha/beta-Hydrolases"/>
    <property type="match status" value="1"/>
</dbReference>
<comment type="similarity">
    <text evidence="1">Belongs to the AB hydrolase superfamily.</text>
</comment>
<dbReference type="InterPro" id="IPR050261">
    <property type="entry name" value="FrsA_esterase"/>
</dbReference>
<dbReference type="EMBL" id="WEGI01000006">
    <property type="protein sequence ID" value="MQY27545.1"/>
    <property type="molecule type" value="Genomic_DNA"/>
</dbReference>
<evidence type="ECO:0000313" key="4">
    <source>
        <dbReference type="Proteomes" id="UP000431401"/>
    </source>
</evidence>
<protein>
    <recommendedName>
        <fullName evidence="2">Dienelactone hydrolase domain-containing protein</fullName>
    </recommendedName>
</protein>
<feature type="domain" description="Dienelactone hydrolase" evidence="2">
    <location>
        <begin position="20"/>
        <end position="236"/>
    </location>
</feature>
<dbReference type="PANTHER" id="PTHR22946">
    <property type="entry name" value="DIENELACTONE HYDROLASE DOMAIN-CONTAINING PROTEIN-RELATED"/>
    <property type="match status" value="1"/>
</dbReference>
<dbReference type="GO" id="GO:0016787">
    <property type="term" value="F:hydrolase activity"/>
    <property type="evidence" value="ECO:0007669"/>
    <property type="project" value="InterPro"/>
</dbReference>
<dbReference type="Pfam" id="PF01738">
    <property type="entry name" value="DLH"/>
    <property type="match status" value="1"/>
</dbReference>
<organism evidence="3 4">
    <name type="scientific">Nocardia aurantia</name>
    <dbReference type="NCBI Taxonomy" id="2585199"/>
    <lineage>
        <taxon>Bacteria</taxon>
        <taxon>Bacillati</taxon>
        <taxon>Actinomycetota</taxon>
        <taxon>Actinomycetes</taxon>
        <taxon>Mycobacteriales</taxon>
        <taxon>Nocardiaceae</taxon>
        <taxon>Nocardia</taxon>
    </lineage>
</organism>
<proteinExistence type="inferred from homology"/>
<reference evidence="3 4" key="1">
    <citation type="submission" date="2019-10" db="EMBL/GenBank/DDBJ databases">
        <title>Nocardia macrotermitis sp. nov. and Nocardia aurantia sp. nov., isolated from the gut of fungus growing-termite Macrotermes natalensis.</title>
        <authorList>
            <person name="Benndorf R."/>
            <person name="Schwitalla J."/>
            <person name="Martin K."/>
            <person name="De Beer W."/>
            <person name="Kaster A.-K."/>
            <person name="Vollmers J."/>
            <person name="Poulsen M."/>
            <person name="Beemelmanns C."/>
        </authorList>
    </citation>
    <scope>NUCLEOTIDE SEQUENCE [LARGE SCALE GENOMIC DNA]</scope>
    <source>
        <strain evidence="3 4">RB56</strain>
    </source>
</reference>
<dbReference type="PANTHER" id="PTHR22946:SF0">
    <property type="entry name" value="DIENELACTONE HYDROLASE DOMAIN-CONTAINING PROTEIN"/>
    <property type="match status" value="1"/>
</dbReference>